<sequence length="242" mass="27152">MTKSPEQDYHDVYNGLLSSVDALITKNVLKDLDGLTKEQIDEKYDALEKDYRVDFNKLLVHHSLSSPESSQTETVNMFLERMVHIRKTVLENQLITYPLLRSIHQADGISSTERDLVDLVNQRDQLAQDVLMLEKEIDSVGSDANAVRKLNKDTIESEKVKLADLLDLLGKNMDSNMKLKNSQMSSELADIEEQITASSEKVRVLAGVTLGVITSSGLNWGKDAHSQKIVLDCGSYEDEVEI</sequence>
<organism evidence="10 11">
    <name type="scientific">Kuraishia capsulata CBS 1993</name>
    <dbReference type="NCBI Taxonomy" id="1382522"/>
    <lineage>
        <taxon>Eukaryota</taxon>
        <taxon>Fungi</taxon>
        <taxon>Dikarya</taxon>
        <taxon>Ascomycota</taxon>
        <taxon>Saccharomycotina</taxon>
        <taxon>Pichiomycetes</taxon>
        <taxon>Pichiales</taxon>
        <taxon>Pichiaceae</taxon>
        <taxon>Kuraishia</taxon>
    </lineage>
</organism>
<keyword evidence="11" id="KW-1185">Reference proteome</keyword>
<dbReference type="GO" id="GO:0051382">
    <property type="term" value="P:kinetochore assembly"/>
    <property type="evidence" value="ECO:0007669"/>
    <property type="project" value="InterPro"/>
</dbReference>
<evidence type="ECO:0000256" key="6">
    <source>
        <dbReference type="ARBA" id="ARBA00023328"/>
    </source>
</evidence>
<dbReference type="GeneID" id="34520450"/>
<reference evidence="10" key="1">
    <citation type="submission" date="2013-12" db="EMBL/GenBank/DDBJ databases">
        <authorList>
            <person name="Genoscope - CEA"/>
        </authorList>
    </citation>
    <scope>NUCLEOTIDE SEQUENCE</scope>
    <source>
        <strain evidence="10">CBS 1993</strain>
    </source>
</reference>
<reference evidence="10" key="2">
    <citation type="submission" date="2014-02" db="EMBL/GenBank/DDBJ databases">
        <title>Complete DNA sequence of /Kuraishia capsulata/ illustrates novel genomic features among budding yeasts (/Saccharomycotina/).</title>
        <authorList>
            <person name="Morales L."/>
            <person name="Noel B."/>
            <person name="Porcel B."/>
            <person name="Marcet-Houben M."/>
            <person name="Hullo M-F."/>
            <person name="Sacerdot C."/>
            <person name="Tekaia F."/>
            <person name="Leh-Louis V."/>
            <person name="Despons L."/>
            <person name="Khanna V."/>
            <person name="Aury J-M."/>
            <person name="Barbe V."/>
            <person name="Couloux A."/>
            <person name="Labadie K."/>
            <person name="Pelletier E."/>
            <person name="Souciet J-L."/>
            <person name="Boekhout T."/>
            <person name="Gabaldon T."/>
            <person name="Wincker P."/>
            <person name="Dujon B."/>
        </authorList>
    </citation>
    <scope>NUCLEOTIDE SEQUENCE</scope>
    <source>
        <strain evidence="10">CBS 1993</strain>
    </source>
</reference>
<evidence type="ECO:0000259" key="9">
    <source>
        <dbReference type="Pfam" id="PF05837"/>
    </source>
</evidence>
<evidence type="ECO:0000256" key="3">
    <source>
        <dbReference type="ARBA" id="ARBA00022454"/>
    </source>
</evidence>
<dbReference type="InterPro" id="IPR008426">
    <property type="entry name" value="CENP-H_C"/>
</dbReference>
<accession>W6MKX9</accession>
<keyword evidence="6" id="KW-0137">Centromere</keyword>
<evidence type="ECO:0000313" key="10">
    <source>
        <dbReference type="EMBL" id="CDK27066.1"/>
    </source>
</evidence>
<keyword evidence="4" id="KW-0995">Kinetochore</keyword>
<dbReference type="Pfam" id="PF05837">
    <property type="entry name" value="CENP-H"/>
    <property type="match status" value="1"/>
</dbReference>
<gene>
    <name evidence="10" type="ORF">KUCA_T00003043001</name>
</gene>
<protein>
    <recommendedName>
        <fullName evidence="9">Centromere protein H C-terminal domain-containing protein</fullName>
    </recommendedName>
</protein>
<dbReference type="GO" id="GO:0000776">
    <property type="term" value="C:kinetochore"/>
    <property type="evidence" value="ECO:0007669"/>
    <property type="project" value="UniProtKB-KW"/>
</dbReference>
<evidence type="ECO:0000256" key="5">
    <source>
        <dbReference type="ARBA" id="ARBA00023242"/>
    </source>
</evidence>
<dbReference type="RefSeq" id="XP_022459062.1">
    <property type="nucleotide sequence ID" value="XM_022603347.1"/>
</dbReference>
<keyword evidence="8" id="KW-0175">Coiled coil</keyword>
<keyword evidence="3" id="KW-0158">Chromosome</keyword>
<evidence type="ECO:0000256" key="1">
    <source>
        <dbReference type="ARBA" id="ARBA00004123"/>
    </source>
</evidence>
<feature type="domain" description="Centromere protein H C-terminal" evidence="9">
    <location>
        <begin position="84"/>
        <end position="234"/>
    </location>
</feature>
<dbReference type="HOGENOM" id="CLU_1147338_0_0_1"/>
<keyword evidence="5" id="KW-0539">Nucleus</keyword>
<evidence type="ECO:0000256" key="8">
    <source>
        <dbReference type="SAM" id="Coils"/>
    </source>
</evidence>
<feature type="coiled-coil region" evidence="8">
    <location>
        <begin position="109"/>
        <end position="136"/>
    </location>
</feature>
<evidence type="ECO:0000256" key="2">
    <source>
        <dbReference type="ARBA" id="ARBA00004629"/>
    </source>
</evidence>
<name>W6MKX9_9ASCO</name>
<dbReference type="EMBL" id="HG793127">
    <property type="protein sequence ID" value="CDK27066.1"/>
    <property type="molecule type" value="Genomic_DNA"/>
</dbReference>
<dbReference type="GO" id="GO:0005634">
    <property type="term" value="C:nucleus"/>
    <property type="evidence" value="ECO:0007669"/>
    <property type="project" value="UniProtKB-SubCell"/>
</dbReference>
<dbReference type="AlphaFoldDB" id="W6MKX9"/>
<dbReference type="OrthoDB" id="3992572at2759"/>
<dbReference type="Proteomes" id="UP000019384">
    <property type="component" value="Unassembled WGS sequence"/>
</dbReference>
<proteinExistence type="inferred from homology"/>
<comment type="subcellular location">
    <subcellularLocation>
        <location evidence="2">Chromosome</location>
        <location evidence="2">Centromere</location>
        <location evidence="2">Kinetochore</location>
    </subcellularLocation>
    <subcellularLocation>
        <location evidence="1">Nucleus</location>
    </subcellularLocation>
</comment>
<evidence type="ECO:0000313" key="11">
    <source>
        <dbReference type="Proteomes" id="UP000019384"/>
    </source>
</evidence>
<evidence type="ECO:0000256" key="7">
    <source>
        <dbReference type="ARBA" id="ARBA00025735"/>
    </source>
</evidence>
<comment type="similarity">
    <text evidence="7">Belongs to the CENP-H/MCM16 family.</text>
</comment>
<evidence type="ECO:0000256" key="4">
    <source>
        <dbReference type="ARBA" id="ARBA00022838"/>
    </source>
</evidence>